<evidence type="ECO:0000313" key="3">
    <source>
        <dbReference type="Proteomes" id="UP001341840"/>
    </source>
</evidence>
<reference evidence="2 3" key="1">
    <citation type="journal article" date="2023" name="Plants (Basel)">
        <title>Bridging the Gap: Combining Genomics and Transcriptomics Approaches to Understand Stylosanthes scabra, an Orphan Legume from the Brazilian Caatinga.</title>
        <authorList>
            <person name="Ferreira-Neto J.R.C."/>
            <person name="da Silva M.D."/>
            <person name="Binneck E."/>
            <person name="de Melo N.F."/>
            <person name="da Silva R.H."/>
            <person name="de Melo A.L.T.M."/>
            <person name="Pandolfi V."/>
            <person name="Bustamante F.O."/>
            <person name="Brasileiro-Vidal A.C."/>
            <person name="Benko-Iseppon A.M."/>
        </authorList>
    </citation>
    <scope>NUCLEOTIDE SEQUENCE [LARGE SCALE GENOMIC DNA]</scope>
    <source>
        <tissue evidence="2">Leaves</tissue>
    </source>
</reference>
<feature type="compositionally biased region" description="Basic residues" evidence="1">
    <location>
        <begin position="10"/>
        <end position="20"/>
    </location>
</feature>
<name>A0ABU6VPI8_9FABA</name>
<dbReference type="EMBL" id="JASCZI010151754">
    <property type="protein sequence ID" value="MED6174320.1"/>
    <property type="molecule type" value="Genomic_DNA"/>
</dbReference>
<gene>
    <name evidence="2" type="ORF">PIB30_067975</name>
</gene>
<accession>A0ABU6VPI8</accession>
<evidence type="ECO:0000256" key="1">
    <source>
        <dbReference type="SAM" id="MobiDB-lite"/>
    </source>
</evidence>
<organism evidence="2 3">
    <name type="scientific">Stylosanthes scabra</name>
    <dbReference type="NCBI Taxonomy" id="79078"/>
    <lineage>
        <taxon>Eukaryota</taxon>
        <taxon>Viridiplantae</taxon>
        <taxon>Streptophyta</taxon>
        <taxon>Embryophyta</taxon>
        <taxon>Tracheophyta</taxon>
        <taxon>Spermatophyta</taxon>
        <taxon>Magnoliopsida</taxon>
        <taxon>eudicotyledons</taxon>
        <taxon>Gunneridae</taxon>
        <taxon>Pentapetalae</taxon>
        <taxon>rosids</taxon>
        <taxon>fabids</taxon>
        <taxon>Fabales</taxon>
        <taxon>Fabaceae</taxon>
        <taxon>Papilionoideae</taxon>
        <taxon>50 kb inversion clade</taxon>
        <taxon>dalbergioids sensu lato</taxon>
        <taxon>Dalbergieae</taxon>
        <taxon>Pterocarpus clade</taxon>
        <taxon>Stylosanthes</taxon>
    </lineage>
</organism>
<feature type="region of interest" description="Disordered" evidence="1">
    <location>
        <begin position="1"/>
        <end position="20"/>
    </location>
</feature>
<sequence length="105" mass="12261">MSLHQEQLRRTRNPSKLRPRVQRRLCCQRLSRRRRFCVQRLHPDSANGLHVIFTGGACRVPTSTWMAPSPIAPPSQHLKKKDATVLPRRQNEDIYINSFKTRAFS</sequence>
<keyword evidence="3" id="KW-1185">Reference proteome</keyword>
<evidence type="ECO:0000313" key="2">
    <source>
        <dbReference type="EMBL" id="MED6174320.1"/>
    </source>
</evidence>
<proteinExistence type="predicted"/>
<dbReference type="Proteomes" id="UP001341840">
    <property type="component" value="Unassembled WGS sequence"/>
</dbReference>
<protein>
    <submittedName>
        <fullName evidence="2">Uncharacterized protein</fullName>
    </submittedName>
</protein>
<comment type="caution">
    <text evidence="2">The sequence shown here is derived from an EMBL/GenBank/DDBJ whole genome shotgun (WGS) entry which is preliminary data.</text>
</comment>